<dbReference type="Pfam" id="PF06697">
    <property type="entry name" value="DUF1191"/>
    <property type="match status" value="1"/>
</dbReference>
<keyword evidence="1" id="KW-0472">Membrane</keyword>
<protein>
    <submittedName>
        <fullName evidence="3">Uncharacterized protein</fullName>
    </submittedName>
</protein>
<keyword evidence="1" id="KW-0812">Transmembrane</keyword>
<evidence type="ECO:0000313" key="4">
    <source>
        <dbReference type="Proteomes" id="UP001632038"/>
    </source>
</evidence>
<keyword evidence="2" id="KW-0732">Signal</keyword>
<evidence type="ECO:0000256" key="2">
    <source>
        <dbReference type="SAM" id="SignalP"/>
    </source>
</evidence>
<feature type="transmembrane region" description="Helical" evidence="1">
    <location>
        <begin position="240"/>
        <end position="264"/>
    </location>
</feature>
<keyword evidence="1" id="KW-1133">Transmembrane helix</keyword>
<gene>
    <name evidence="3" type="ORF">CASFOL_036917</name>
</gene>
<dbReference type="PANTHER" id="PTHR33512:SF1">
    <property type="entry name" value="PROTEIN, PUTATIVE (DUF1191)-RELATED"/>
    <property type="match status" value="1"/>
</dbReference>
<dbReference type="EMBL" id="JAVIJP010000069">
    <property type="protein sequence ID" value="KAL3619347.1"/>
    <property type="molecule type" value="Genomic_DNA"/>
</dbReference>
<sequence>MFFFFLILFSHTLFSPSFSSLQPEKAQELESARILDPIITNYTFQSHETTNFKTGEIHSINLPTNLSGISVDVIRLRCGSLQRYGAKIKEFDLGRGVNVHPCTQRVILIRQSLGPKWSSLYYNNYKLSATYQLISPILGLSAYGYVKGENSSNIPSELDIRAGNKNPILIDFSSTPLLINDKSGLSPLCASFNRKNGEFNLSNLTRPNVCVATGQGRFGLVVESSPMIEPLKGKVSKWKIVIVSSIGGVLGACLLSLLLIAMLVNAKKKARMDELERRAYEEEALQVSMVGHVRAVTANGTRTVPTIEHYEYRNNSRS</sequence>
<feature type="signal peptide" evidence="2">
    <location>
        <begin position="1"/>
        <end position="19"/>
    </location>
</feature>
<evidence type="ECO:0000256" key="1">
    <source>
        <dbReference type="SAM" id="Phobius"/>
    </source>
</evidence>
<dbReference type="PANTHER" id="PTHR33512">
    <property type="entry name" value="PROTEIN, PUTATIVE (DUF1191)-RELATED"/>
    <property type="match status" value="1"/>
</dbReference>
<keyword evidence="4" id="KW-1185">Reference proteome</keyword>
<dbReference type="Proteomes" id="UP001632038">
    <property type="component" value="Unassembled WGS sequence"/>
</dbReference>
<comment type="caution">
    <text evidence="3">The sequence shown here is derived from an EMBL/GenBank/DDBJ whole genome shotgun (WGS) entry which is preliminary data.</text>
</comment>
<organism evidence="3 4">
    <name type="scientific">Castilleja foliolosa</name>
    <dbReference type="NCBI Taxonomy" id="1961234"/>
    <lineage>
        <taxon>Eukaryota</taxon>
        <taxon>Viridiplantae</taxon>
        <taxon>Streptophyta</taxon>
        <taxon>Embryophyta</taxon>
        <taxon>Tracheophyta</taxon>
        <taxon>Spermatophyta</taxon>
        <taxon>Magnoliopsida</taxon>
        <taxon>eudicotyledons</taxon>
        <taxon>Gunneridae</taxon>
        <taxon>Pentapetalae</taxon>
        <taxon>asterids</taxon>
        <taxon>lamiids</taxon>
        <taxon>Lamiales</taxon>
        <taxon>Orobanchaceae</taxon>
        <taxon>Pedicularideae</taxon>
        <taxon>Castillejinae</taxon>
        <taxon>Castilleja</taxon>
    </lineage>
</organism>
<name>A0ABD3BQ19_9LAMI</name>
<proteinExistence type="predicted"/>
<feature type="chain" id="PRO_5044755108" evidence="2">
    <location>
        <begin position="20"/>
        <end position="318"/>
    </location>
</feature>
<dbReference type="InterPro" id="IPR010605">
    <property type="entry name" value="DUF1191"/>
</dbReference>
<accession>A0ABD3BQ19</accession>
<dbReference type="AlphaFoldDB" id="A0ABD3BQ19"/>
<reference evidence="4" key="1">
    <citation type="journal article" date="2024" name="IScience">
        <title>Strigolactones Initiate the Formation of Haustorium-like Structures in Castilleja.</title>
        <authorList>
            <person name="Buerger M."/>
            <person name="Peterson D."/>
            <person name="Chory J."/>
        </authorList>
    </citation>
    <scope>NUCLEOTIDE SEQUENCE [LARGE SCALE GENOMIC DNA]</scope>
</reference>
<evidence type="ECO:0000313" key="3">
    <source>
        <dbReference type="EMBL" id="KAL3619347.1"/>
    </source>
</evidence>